<keyword evidence="13" id="KW-1185">Reference proteome</keyword>
<evidence type="ECO:0000256" key="2">
    <source>
        <dbReference type="ARBA" id="ARBA00011738"/>
    </source>
</evidence>
<dbReference type="PANTHER" id="PTHR11067:SF9">
    <property type="entry name" value="INOSINE TRIPHOSPHATE PYROPHOSPHATASE"/>
    <property type="match status" value="1"/>
</dbReference>
<comment type="subunit">
    <text evidence="2 10">Homodimer.</text>
</comment>
<dbReference type="EC" id="3.6.1.66" evidence="10"/>
<evidence type="ECO:0000256" key="9">
    <source>
        <dbReference type="ARBA" id="ARBA00052017"/>
    </source>
</evidence>
<dbReference type="CDD" id="cd00515">
    <property type="entry name" value="HAM1"/>
    <property type="match status" value="1"/>
</dbReference>
<protein>
    <recommendedName>
        <fullName evidence="10">dITP/XTP pyrophosphatase</fullName>
        <ecNumber evidence="10">3.6.1.66</ecNumber>
    </recommendedName>
    <alternativeName>
        <fullName evidence="10">Non-canonical purine NTP pyrophosphatase</fullName>
    </alternativeName>
    <alternativeName>
        <fullName evidence="10">Non-standard purine NTP pyrophosphatase</fullName>
    </alternativeName>
    <alternativeName>
        <fullName evidence="10">Nucleoside-triphosphate diphosphatase</fullName>
    </alternativeName>
    <alternativeName>
        <fullName evidence="10">Nucleoside-triphosphate pyrophosphatase</fullName>
        <shortName evidence="10">NTPase</shortName>
    </alternativeName>
</protein>
<reference evidence="12 13" key="1">
    <citation type="submission" date="2013-08" db="EMBL/GenBank/DDBJ databases">
        <authorList>
            <person name="Durkin A.S."/>
            <person name="Haft D.R."/>
            <person name="McCorrison J."/>
            <person name="Torralba M."/>
            <person name="Gillis M."/>
            <person name="Haft D.H."/>
            <person name="Methe B."/>
            <person name="Sutton G."/>
            <person name="Nelson K.E."/>
        </authorList>
    </citation>
    <scope>NUCLEOTIDE SEQUENCE [LARGE SCALE GENOMIC DNA]</scope>
    <source>
        <strain evidence="12 13">F0067</strain>
    </source>
</reference>
<evidence type="ECO:0000256" key="11">
    <source>
        <dbReference type="RuleBase" id="RU003781"/>
    </source>
</evidence>
<evidence type="ECO:0000256" key="7">
    <source>
        <dbReference type="ARBA" id="ARBA00023080"/>
    </source>
</evidence>
<comment type="caution">
    <text evidence="10">Lacks conserved residue(s) required for the propagation of feature annotation.</text>
</comment>
<keyword evidence="6 10" id="KW-0460">Magnesium</keyword>
<evidence type="ECO:0000256" key="1">
    <source>
        <dbReference type="ARBA" id="ARBA00008023"/>
    </source>
</evidence>
<keyword evidence="5 10" id="KW-0378">Hydrolase</keyword>
<sequence length="204" mass="22544">MKIVFATNNKHKLEEIREILGSGFDVVSLKDIGCNVDIPETGDTLEENARQKAEYVFSRYGLDCFADDTGLEVEALDGAPGVHSARYAEGTDHDSRANMAKLLREMAGETNRKARFRTVISLIRHDGDHPLGREQQFEGVVEGRISTSPHGSEGFGYDPVFVPDGHTESFAQLGEAVKNTISHRARAVKKLVDELTRQPIHPSI</sequence>
<dbReference type="GO" id="GO:0035870">
    <property type="term" value="F:dITP diphosphatase activity"/>
    <property type="evidence" value="ECO:0007669"/>
    <property type="project" value="UniProtKB-UniRule"/>
</dbReference>
<dbReference type="GO" id="GO:0046872">
    <property type="term" value="F:metal ion binding"/>
    <property type="evidence" value="ECO:0007669"/>
    <property type="project" value="UniProtKB-KW"/>
</dbReference>
<dbReference type="InterPro" id="IPR002637">
    <property type="entry name" value="RdgB/HAM1"/>
</dbReference>
<dbReference type="PATRIC" id="fig|1115809.3.peg.2518"/>
<comment type="caution">
    <text evidence="12">The sequence shown here is derived from an EMBL/GenBank/DDBJ whole genome shotgun (WGS) entry which is preliminary data.</text>
</comment>
<evidence type="ECO:0000256" key="4">
    <source>
        <dbReference type="ARBA" id="ARBA00022741"/>
    </source>
</evidence>
<evidence type="ECO:0000256" key="3">
    <source>
        <dbReference type="ARBA" id="ARBA00022723"/>
    </source>
</evidence>
<feature type="binding site" evidence="10">
    <location>
        <begin position="7"/>
        <end position="12"/>
    </location>
    <ligand>
        <name>substrate</name>
    </ligand>
</feature>
<keyword evidence="4 10" id="KW-0547">Nucleotide-binding</keyword>
<dbReference type="Gene3D" id="3.90.950.10">
    <property type="match status" value="1"/>
</dbReference>
<comment type="cofactor">
    <cofactor evidence="10">
        <name>Mg(2+)</name>
        <dbReference type="ChEBI" id="CHEBI:18420"/>
    </cofactor>
    <text evidence="10">Binds 1 Mg(2+) ion per subunit.</text>
</comment>
<dbReference type="RefSeq" id="WP_021590781.1">
    <property type="nucleotide sequence ID" value="NZ_AWEY01000044.1"/>
</dbReference>
<comment type="function">
    <text evidence="10">Pyrophosphatase that catalyzes the hydrolysis of nucleoside triphosphates to their monophosphate derivatives, with a high preference for the non-canonical purine nucleotides XTP (xanthosine triphosphate), dITP (deoxyinosine triphosphate) and ITP. Seems to function as a house-cleaning enzyme that removes non-canonical purine nucleotides from the nucleotide pool, thus preventing their incorporation into DNA/RNA and avoiding chromosomal lesions.</text>
</comment>
<dbReference type="NCBIfam" id="TIGR00042">
    <property type="entry name" value="RdgB/HAM1 family non-canonical purine NTP pyrophosphatase"/>
    <property type="match status" value="1"/>
</dbReference>
<dbReference type="FunFam" id="3.90.950.10:FF:000001">
    <property type="entry name" value="dITP/XTP pyrophosphatase"/>
    <property type="match status" value="1"/>
</dbReference>
<comment type="similarity">
    <text evidence="1 10 11">Belongs to the HAM1 NTPase family.</text>
</comment>
<evidence type="ECO:0000313" key="13">
    <source>
        <dbReference type="Proteomes" id="UP000016648"/>
    </source>
</evidence>
<evidence type="ECO:0000256" key="5">
    <source>
        <dbReference type="ARBA" id="ARBA00022801"/>
    </source>
</evidence>
<evidence type="ECO:0000256" key="8">
    <source>
        <dbReference type="ARBA" id="ARBA00051875"/>
    </source>
</evidence>
<dbReference type="GO" id="GO:0009146">
    <property type="term" value="P:purine nucleoside triphosphate catabolic process"/>
    <property type="evidence" value="ECO:0007669"/>
    <property type="project" value="UniProtKB-UniRule"/>
</dbReference>
<proteinExistence type="inferred from homology"/>
<dbReference type="SUPFAM" id="SSF52972">
    <property type="entry name" value="ITPase-like"/>
    <property type="match status" value="1"/>
</dbReference>
<feature type="binding site" evidence="10">
    <location>
        <position position="69"/>
    </location>
    <ligand>
        <name>substrate</name>
    </ligand>
</feature>
<dbReference type="GO" id="GO:0000166">
    <property type="term" value="F:nucleotide binding"/>
    <property type="evidence" value="ECO:0007669"/>
    <property type="project" value="UniProtKB-KW"/>
</dbReference>
<dbReference type="NCBIfam" id="NF011398">
    <property type="entry name" value="PRK14823.1"/>
    <property type="match status" value="1"/>
</dbReference>
<name>U2P363_9BACT</name>
<feature type="binding site" evidence="10">
    <location>
        <begin position="155"/>
        <end position="158"/>
    </location>
    <ligand>
        <name>substrate</name>
    </ligand>
</feature>
<organism evidence="12 13">
    <name type="scientific">Segatella baroniae F0067</name>
    <dbReference type="NCBI Taxonomy" id="1115809"/>
    <lineage>
        <taxon>Bacteria</taxon>
        <taxon>Pseudomonadati</taxon>
        <taxon>Bacteroidota</taxon>
        <taxon>Bacteroidia</taxon>
        <taxon>Bacteroidales</taxon>
        <taxon>Prevotellaceae</taxon>
        <taxon>Segatella</taxon>
    </lineage>
</organism>
<feature type="binding site" evidence="10">
    <location>
        <begin position="183"/>
        <end position="184"/>
    </location>
    <ligand>
        <name>substrate</name>
    </ligand>
</feature>
<keyword evidence="3 10" id="KW-0479">Metal-binding</keyword>
<feature type="binding site" evidence="10">
    <location>
        <position position="178"/>
    </location>
    <ligand>
        <name>substrate</name>
    </ligand>
</feature>
<keyword evidence="7 10" id="KW-0546">Nucleotide metabolism</keyword>
<evidence type="ECO:0000256" key="6">
    <source>
        <dbReference type="ARBA" id="ARBA00022842"/>
    </source>
</evidence>
<evidence type="ECO:0000313" key="12">
    <source>
        <dbReference type="EMBL" id="ERK38139.1"/>
    </source>
</evidence>
<dbReference type="AlphaFoldDB" id="U2P363"/>
<comment type="catalytic activity">
    <reaction evidence="9 10">
        <text>XTP + H2O = XMP + diphosphate + H(+)</text>
        <dbReference type="Rhea" id="RHEA:28610"/>
        <dbReference type="ChEBI" id="CHEBI:15377"/>
        <dbReference type="ChEBI" id="CHEBI:15378"/>
        <dbReference type="ChEBI" id="CHEBI:33019"/>
        <dbReference type="ChEBI" id="CHEBI:57464"/>
        <dbReference type="ChEBI" id="CHEBI:61314"/>
        <dbReference type="EC" id="3.6.1.66"/>
    </reaction>
</comment>
<dbReference type="GO" id="GO:0009117">
    <property type="term" value="P:nucleotide metabolic process"/>
    <property type="evidence" value="ECO:0007669"/>
    <property type="project" value="UniProtKB-KW"/>
</dbReference>
<feature type="active site" description="Proton acceptor" evidence="10">
    <location>
        <position position="68"/>
    </location>
</feature>
<feature type="binding site" evidence="10">
    <location>
        <position position="68"/>
    </location>
    <ligand>
        <name>Mg(2+)</name>
        <dbReference type="ChEBI" id="CHEBI:18420"/>
    </ligand>
</feature>
<evidence type="ECO:0000256" key="10">
    <source>
        <dbReference type="HAMAP-Rule" id="MF_01405"/>
    </source>
</evidence>
<dbReference type="Proteomes" id="UP000016648">
    <property type="component" value="Unassembled WGS sequence"/>
</dbReference>
<dbReference type="HAMAP" id="MF_01405">
    <property type="entry name" value="Non_canon_purine_NTPase"/>
    <property type="match status" value="1"/>
</dbReference>
<dbReference type="PANTHER" id="PTHR11067">
    <property type="entry name" value="INOSINE TRIPHOSPHATE PYROPHOSPHATASE/HAM1 PROTEIN"/>
    <property type="match status" value="1"/>
</dbReference>
<dbReference type="GO" id="GO:0017111">
    <property type="term" value="F:ribonucleoside triphosphate phosphatase activity"/>
    <property type="evidence" value="ECO:0007669"/>
    <property type="project" value="InterPro"/>
</dbReference>
<dbReference type="InterPro" id="IPR029001">
    <property type="entry name" value="ITPase-like_fam"/>
</dbReference>
<dbReference type="InterPro" id="IPR020922">
    <property type="entry name" value="dITP/XTP_pyrophosphatase"/>
</dbReference>
<comment type="catalytic activity">
    <reaction evidence="8 10">
        <text>dITP + H2O = dIMP + diphosphate + H(+)</text>
        <dbReference type="Rhea" id="RHEA:28342"/>
        <dbReference type="ChEBI" id="CHEBI:15377"/>
        <dbReference type="ChEBI" id="CHEBI:15378"/>
        <dbReference type="ChEBI" id="CHEBI:33019"/>
        <dbReference type="ChEBI" id="CHEBI:61194"/>
        <dbReference type="ChEBI" id="CHEBI:61382"/>
        <dbReference type="EC" id="3.6.1.66"/>
    </reaction>
</comment>
<dbReference type="EMBL" id="AWEY01000044">
    <property type="protein sequence ID" value="ERK38139.1"/>
    <property type="molecule type" value="Genomic_DNA"/>
</dbReference>
<dbReference type="GO" id="GO:0036220">
    <property type="term" value="F:ITP diphosphatase activity"/>
    <property type="evidence" value="ECO:0007669"/>
    <property type="project" value="UniProtKB-UniRule"/>
</dbReference>
<dbReference type="Pfam" id="PF01725">
    <property type="entry name" value="Ham1p_like"/>
    <property type="match status" value="1"/>
</dbReference>
<dbReference type="GO" id="GO:0005829">
    <property type="term" value="C:cytosol"/>
    <property type="evidence" value="ECO:0007669"/>
    <property type="project" value="TreeGrafter"/>
</dbReference>
<dbReference type="GO" id="GO:0036222">
    <property type="term" value="F:XTP diphosphatase activity"/>
    <property type="evidence" value="ECO:0007669"/>
    <property type="project" value="UniProtKB-UniRule"/>
</dbReference>
<gene>
    <name evidence="12" type="primary">rdgB</name>
    <name evidence="12" type="ORF">HMPREF9135_1035</name>
</gene>
<comment type="catalytic activity">
    <reaction evidence="10">
        <text>ITP + H2O = IMP + diphosphate + H(+)</text>
        <dbReference type="Rhea" id="RHEA:29399"/>
        <dbReference type="ChEBI" id="CHEBI:15377"/>
        <dbReference type="ChEBI" id="CHEBI:15378"/>
        <dbReference type="ChEBI" id="CHEBI:33019"/>
        <dbReference type="ChEBI" id="CHEBI:58053"/>
        <dbReference type="ChEBI" id="CHEBI:61402"/>
        <dbReference type="EC" id="3.6.1.66"/>
    </reaction>
</comment>
<accession>U2P363</accession>